<evidence type="ECO:0000256" key="1">
    <source>
        <dbReference type="ARBA" id="ARBA00022729"/>
    </source>
</evidence>
<organism evidence="2">
    <name type="scientific">hydrothermal vent metagenome</name>
    <dbReference type="NCBI Taxonomy" id="652676"/>
    <lineage>
        <taxon>unclassified sequences</taxon>
        <taxon>metagenomes</taxon>
        <taxon>ecological metagenomes</taxon>
    </lineage>
</organism>
<sequence>MVVKTLLISVFIFILAPSAWAGEASVEKLQGKCMTCHKRESPGLYNQWVNSKHAKRNVTCYGCHQAKKGEPDAFTHEGLLIATLVTPKDCGKCHEKQQDEVAKSHHAKAGRILDSLDNYLADVMVGRPAVTAGCENCHGVKVEIDPLSPNKLSKASWPNSGIGRINPDGSEGACNACHSRHTFSKEQARRPENCGKCHLGPDHPQKEIYEESKHGIAYRNAKNKMNLDKDKWVVGVDYYQAPTCATCHMSATQKQKVTHDVGARISWNLRSPVSKPKKEAKAKRGRMMDVCQACHGKRFAEGFYRQFDGVVNLYDEKFAKPAKTIISILKKNKSFKNQAKFSNEVEWIWWEIWHHEGRRARHGAAMMGPDYTWWHGLYEVGKHFYMKFIPAVRKLGDKEADAYVDRLFKTDWHRWYKASISETKMKLKSGEMAKMYEGLYAPPWERK</sequence>
<dbReference type="Gene3D" id="1.20.850.10">
    <property type="entry name" value="Hydroxylamine Oxidoreductase, Chain A, domain 2"/>
    <property type="match status" value="1"/>
</dbReference>
<proteinExistence type="predicted"/>
<protein>
    <submittedName>
        <fullName evidence="2">Hydroxylamine oxidoreductase</fullName>
    </submittedName>
</protein>
<dbReference type="InterPro" id="IPR036280">
    <property type="entry name" value="Multihaem_cyt_sf"/>
</dbReference>
<gene>
    <name evidence="2" type="ORF">MNBD_NITROSPINAE04-1455</name>
</gene>
<reference evidence="2" key="1">
    <citation type="submission" date="2018-06" db="EMBL/GenBank/DDBJ databases">
        <authorList>
            <person name="Zhirakovskaya E."/>
        </authorList>
    </citation>
    <scope>NUCLEOTIDE SEQUENCE</scope>
</reference>
<name>A0A3B1CZM6_9ZZZZ</name>
<dbReference type="SUPFAM" id="SSF48695">
    <property type="entry name" value="Multiheme cytochromes"/>
    <property type="match status" value="1"/>
</dbReference>
<dbReference type="PANTHER" id="PTHR35038:SF6">
    <property type="entry name" value="SURFACE LOCALIZED DECAHEME CYTOCHROME C LIPOPROTEIN"/>
    <property type="match status" value="1"/>
</dbReference>
<keyword evidence="1" id="KW-0732">Signal</keyword>
<dbReference type="Pfam" id="PF13447">
    <property type="entry name" value="Multi-haem_cyto"/>
    <property type="match status" value="1"/>
</dbReference>
<dbReference type="PANTHER" id="PTHR35038">
    <property type="entry name" value="DISSIMILATORY SULFITE REDUCTASE SIRA"/>
    <property type="match status" value="1"/>
</dbReference>
<dbReference type="AlphaFoldDB" id="A0A3B1CZM6"/>
<dbReference type="GO" id="GO:0016491">
    <property type="term" value="F:oxidoreductase activity"/>
    <property type="evidence" value="ECO:0007669"/>
    <property type="project" value="TreeGrafter"/>
</dbReference>
<dbReference type="Gene3D" id="1.10.780.10">
    <property type="entry name" value="Hydroxylamine Oxidoreductase, Chain A, domain 1"/>
    <property type="match status" value="1"/>
</dbReference>
<dbReference type="EMBL" id="UOGA01000214">
    <property type="protein sequence ID" value="VAX21997.1"/>
    <property type="molecule type" value="Genomic_DNA"/>
</dbReference>
<accession>A0A3B1CZM6</accession>
<evidence type="ECO:0000313" key="2">
    <source>
        <dbReference type="EMBL" id="VAX21997.1"/>
    </source>
</evidence>
<dbReference type="InterPro" id="IPR051829">
    <property type="entry name" value="Multiheme_Cytochr_ET"/>
</dbReference>